<dbReference type="RefSeq" id="WP_166949526.1">
    <property type="nucleotide sequence ID" value="NZ_JAASQI010000002.1"/>
</dbReference>
<dbReference type="Proteomes" id="UP001429580">
    <property type="component" value="Unassembled WGS sequence"/>
</dbReference>
<evidence type="ECO:0000313" key="2">
    <source>
        <dbReference type="Proteomes" id="UP001429580"/>
    </source>
</evidence>
<evidence type="ECO:0008006" key="3">
    <source>
        <dbReference type="Google" id="ProtNLM"/>
    </source>
</evidence>
<accession>A0ABX0V062</accession>
<comment type="caution">
    <text evidence="1">The sequence shown here is derived from an EMBL/GenBank/DDBJ whole genome shotgun (WGS) entry which is preliminary data.</text>
</comment>
<gene>
    <name evidence="1" type="ORF">FHS82_001046</name>
</gene>
<sequence>MKAIVDNLDGVPEGARDFYTAGEDGKFTLAVEPVGGWALEDVEGLKSALGKERGENDRLKKQITKFGDIDVDRAREALSHYEQFKDIDPKKEADKIAQAKVEALQKQLLDKHAQEVAGKDERIGNLYKQVEYLLVDQVATAAIAEAKGSVELLLPHVRQFTRVKEAEGKFSVEIVDREGNPRISNAKGDPLDIKGFVAELRSSDVFGRAFDGTGITGGGTPPNLNGGGASLNRSKMTAQQKSEYIAKHGQSAFLKLPK</sequence>
<dbReference type="EMBL" id="JAASQI010000002">
    <property type="protein sequence ID" value="NIJ57220.1"/>
    <property type="molecule type" value="Genomic_DNA"/>
</dbReference>
<protein>
    <recommendedName>
        <fullName evidence="3">Phage protein</fullName>
    </recommendedName>
</protein>
<keyword evidence="2" id="KW-1185">Reference proteome</keyword>
<reference evidence="1 2" key="1">
    <citation type="submission" date="2020-03" db="EMBL/GenBank/DDBJ databases">
        <title>Genomic Encyclopedia of Type Strains, Phase IV (KMG-IV): sequencing the most valuable type-strain genomes for metagenomic binning, comparative biology and taxonomic classification.</title>
        <authorList>
            <person name="Goeker M."/>
        </authorList>
    </citation>
    <scope>NUCLEOTIDE SEQUENCE [LARGE SCALE GENOMIC DNA]</scope>
    <source>
        <strain evidence="1 2">DSM 103870</strain>
    </source>
</reference>
<proteinExistence type="predicted"/>
<organism evidence="1 2">
    <name type="scientific">Pseudochelatococcus lubricantis</name>
    <dbReference type="NCBI Taxonomy" id="1538102"/>
    <lineage>
        <taxon>Bacteria</taxon>
        <taxon>Pseudomonadati</taxon>
        <taxon>Pseudomonadota</taxon>
        <taxon>Alphaproteobacteria</taxon>
        <taxon>Hyphomicrobiales</taxon>
        <taxon>Chelatococcaceae</taxon>
        <taxon>Pseudochelatococcus</taxon>
    </lineage>
</organism>
<name>A0ABX0V062_9HYPH</name>
<evidence type="ECO:0000313" key="1">
    <source>
        <dbReference type="EMBL" id="NIJ57220.1"/>
    </source>
</evidence>